<dbReference type="Proteomes" id="UP000077671">
    <property type="component" value="Unassembled WGS sequence"/>
</dbReference>
<accession>A0A8T8T881</accession>
<gene>
    <name evidence="2" type="ORF">A4X03_0g5236</name>
</gene>
<organism evidence="2 3">
    <name type="scientific">Tilletia caries</name>
    <name type="common">wheat bunt fungus</name>
    <dbReference type="NCBI Taxonomy" id="13290"/>
    <lineage>
        <taxon>Eukaryota</taxon>
        <taxon>Fungi</taxon>
        <taxon>Dikarya</taxon>
        <taxon>Basidiomycota</taxon>
        <taxon>Ustilaginomycotina</taxon>
        <taxon>Exobasidiomycetes</taxon>
        <taxon>Tilletiales</taxon>
        <taxon>Tilletiaceae</taxon>
        <taxon>Tilletia</taxon>
    </lineage>
</organism>
<dbReference type="EMBL" id="LWDD02000804">
    <property type="protein sequence ID" value="KAE8256607.1"/>
    <property type="molecule type" value="Genomic_DNA"/>
</dbReference>
<evidence type="ECO:0000313" key="2">
    <source>
        <dbReference type="EMBL" id="KAE8256607.1"/>
    </source>
</evidence>
<sequence>MKLLNMILLTSGILGSGVCAGIAKRQKSNDICNTFAYNRPDGKEYARPDDVYKECVGAMAKNHCGDKFGHKQAVCFKKYCSAFGYCGRK</sequence>
<reference evidence="2" key="2">
    <citation type="journal article" date="2019" name="IMA Fungus">
        <title>Genome sequencing and comparison of five Tilletia species to identify candidate genes for the detection of regulated species infecting wheat.</title>
        <authorList>
            <person name="Nguyen H.D.T."/>
            <person name="Sultana T."/>
            <person name="Kesanakurti P."/>
            <person name="Hambleton S."/>
        </authorList>
    </citation>
    <scope>NUCLEOTIDE SEQUENCE</scope>
    <source>
        <strain evidence="2">DAOMC 238032</strain>
    </source>
</reference>
<dbReference type="AlphaFoldDB" id="A0A8T8T881"/>
<protein>
    <recommendedName>
        <fullName evidence="4">Invertebrate defensins family profile domain-containing protein</fullName>
    </recommendedName>
</protein>
<reference evidence="2" key="1">
    <citation type="submission" date="2016-04" db="EMBL/GenBank/DDBJ databases">
        <authorList>
            <person name="Nguyen H.D."/>
            <person name="Kesanakurti P."/>
            <person name="Cullis J."/>
            <person name="Levesque C.A."/>
            <person name="Hambleton S."/>
        </authorList>
    </citation>
    <scope>NUCLEOTIDE SEQUENCE</scope>
    <source>
        <strain evidence="2">DAOMC 238032</strain>
    </source>
</reference>
<evidence type="ECO:0000313" key="3">
    <source>
        <dbReference type="Proteomes" id="UP000077671"/>
    </source>
</evidence>
<feature type="signal peptide" evidence="1">
    <location>
        <begin position="1"/>
        <end position="20"/>
    </location>
</feature>
<feature type="chain" id="PRO_5035811446" description="Invertebrate defensins family profile domain-containing protein" evidence="1">
    <location>
        <begin position="21"/>
        <end position="89"/>
    </location>
</feature>
<name>A0A8T8T881_9BASI</name>
<proteinExistence type="predicted"/>
<evidence type="ECO:0000256" key="1">
    <source>
        <dbReference type="SAM" id="SignalP"/>
    </source>
</evidence>
<comment type="caution">
    <text evidence="2">The sequence shown here is derived from an EMBL/GenBank/DDBJ whole genome shotgun (WGS) entry which is preliminary data.</text>
</comment>
<keyword evidence="1" id="KW-0732">Signal</keyword>
<evidence type="ECO:0008006" key="4">
    <source>
        <dbReference type="Google" id="ProtNLM"/>
    </source>
</evidence>